<evidence type="ECO:0000313" key="3">
    <source>
        <dbReference type="Proteomes" id="UP000319142"/>
    </source>
</evidence>
<evidence type="ECO:0000313" key="2">
    <source>
        <dbReference type="EMBL" id="TVT36124.1"/>
    </source>
</evidence>
<evidence type="ECO:0000259" key="1">
    <source>
        <dbReference type="PROSITE" id="PS50943"/>
    </source>
</evidence>
<reference evidence="2 3" key="1">
    <citation type="submission" date="2019-07" db="EMBL/GenBank/DDBJ databases">
        <title>The pathways for chlorine oxyanion respiration interact through the shared metabolite chlorate.</title>
        <authorList>
            <person name="Barnum T.P."/>
            <person name="Cheng Y."/>
            <person name="Hill K.A."/>
            <person name="Lucas L.N."/>
            <person name="Carlson H.K."/>
            <person name="Coates J.D."/>
        </authorList>
    </citation>
    <scope>NUCLEOTIDE SEQUENCE [LARGE SCALE GENOMIC DNA]</scope>
    <source>
        <strain evidence="2">UCB</strain>
    </source>
</reference>
<accession>A0A558BHY1</accession>
<proteinExistence type="predicted"/>
<name>A0A558BHY1_9GAMM</name>
<comment type="caution">
    <text evidence="2">The sequence shown here is derived from an EMBL/GenBank/DDBJ whole genome shotgun (WGS) entry which is preliminary data.</text>
</comment>
<dbReference type="Pfam" id="PF01381">
    <property type="entry name" value="HTH_3"/>
    <property type="match status" value="1"/>
</dbReference>
<dbReference type="Gene3D" id="1.10.260.40">
    <property type="entry name" value="lambda repressor-like DNA-binding domains"/>
    <property type="match status" value="1"/>
</dbReference>
<dbReference type="SMART" id="SM00530">
    <property type="entry name" value="HTH_XRE"/>
    <property type="match status" value="1"/>
</dbReference>
<dbReference type="RefSeq" id="WP_022990426.1">
    <property type="nucleotide sequence ID" value="NZ_VMRX01000001.1"/>
</dbReference>
<dbReference type="InterPro" id="IPR001387">
    <property type="entry name" value="Cro/C1-type_HTH"/>
</dbReference>
<dbReference type="Proteomes" id="UP000319142">
    <property type="component" value="Unassembled WGS sequence"/>
</dbReference>
<dbReference type="CDD" id="cd00093">
    <property type="entry name" value="HTH_XRE"/>
    <property type="match status" value="1"/>
</dbReference>
<dbReference type="InterPro" id="IPR010982">
    <property type="entry name" value="Lambda_DNA-bd_dom_sf"/>
</dbReference>
<dbReference type="SUPFAM" id="SSF47413">
    <property type="entry name" value="lambda repressor-like DNA-binding domains"/>
    <property type="match status" value="1"/>
</dbReference>
<dbReference type="AlphaFoldDB" id="A0A558BHY1"/>
<organism evidence="2 3">
    <name type="scientific">Marinobacter vinifirmus</name>
    <dbReference type="NCBI Taxonomy" id="355591"/>
    <lineage>
        <taxon>Bacteria</taxon>
        <taxon>Pseudomonadati</taxon>
        <taxon>Pseudomonadota</taxon>
        <taxon>Gammaproteobacteria</taxon>
        <taxon>Pseudomonadales</taxon>
        <taxon>Marinobacteraceae</taxon>
        <taxon>Marinobacter</taxon>
    </lineage>
</organism>
<feature type="domain" description="HTH cro/C1-type" evidence="1">
    <location>
        <begin position="43"/>
        <end position="98"/>
    </location>
</feature>
<dbReference type="PROSITE" id="PS50943">
    <property type="entry name" value="HTH_CROC1"/>
    <property type="match status" value="1"/>
</dbReference>
<protein>
    <submittedName>
        <fullName evidence="2">Helix-turn-helix domain-containing protein</fullName>
    </submittedName>
</protein>
<sequence>MQTKQALLTAITEEIRHLQTLAERIEASEEPDLHPLSELAELLQARRKALDLNAADVGELCGISPTTYRAIENGTGNPTLRTLEGIGSVLNFRIWIELK</sequence>
<dbReference type="GO" id="GO:0003677">
    <property type="term" value="F:DNA binding"/>
    <property type="evidence" value="ECO:0007669"/>
    <property type="project" value="InterPro"/>
</dbReference>
<dbReference type="EMBL" id="VMRX01000001">
    <property type="protein sequence ID" value="TVT36124.1"/>
    <property type="molecule type" value="Genomic_DNA"/>
</dbReference>
<gene>
    <name evidence="2" type="ORF">FHK81_00145</name>
</gene>